<dbReference type="PROSITE" id="PS51257">
    <property type="entry name" value="PROKAR_LIPOPROTEIN"/>
    <property type="match status" value="1"/>
</dbReference>
<evidence type="ECO:0000313" key="2">
    <source>
        <dbReference type="EMBL" id="TWU44367.1"/>
    </source>
</evidence>
<dbReference type="EMBL" id="SJPY01000002">
    <property type="protein sequence ID" value="TWU44367.1"/>
    <property type="molecule type" value="Genomic_DNA"/>
</dbReference>
<dbReference type="Proteomes" id="UP000315471">
    <property type="component" value="Unassembled WGS sequence"/>
</dbReference>
<protein>
    <recommendedName>
        <fullName evidence="4">Heparinase II/III-like protein</fullName>
    </recommendedName>
</protein>
<reference evidence="2 3" key="1">
    <citation type="submission" date="2019-02" db="EMBL/GenBank/DDBJ databases">
        <title>Deep-cultivation of Planctomycetes and their phenomic and genomic characterization uncovers novel biology.</title>
        <authorList>
            <person name="Wiegand S."/>
            <person name="Jogler M."/>
            <person name="Boedeker C."/>
            <person name="Pinto D."/>
            <person name="Vollmers J."/>
            <person name="Rivas-Marin E."/>
            <person name="Kohn T."/>
            <person name="Peeters S.H."/>
            <person name="Heuer A."/>
            <person name="Rast P."/>
            <person name="Oberbeckmann S."/>
            <person name="Bunk B."/>
            <person name="Jeske O."/>
            <person name="Meyerdierks A."/>
            <person name="Storesund J.E."/>
            <person name="Kallscheuer N."/>
            <person name="Luecker S."/>
            <person name="Lage O.M."/>
            <person name="Pohl T."/>
            <person name="Merkel B.J."/>
            <person name="Hornburger P."/>
            <person name="Mueller R.-W."/>
            <person name="Bruemmer F."/>
            <person name="Labrenz M."/>
            <person name="Spormann A.M."/>
            <person name="Op Den Camp H."/>
            <person name="Overmann J."/>
            <person name="Amann R."/>
            <person name="Jetten M.S.M."/>
            <person name="Mascher T."/>
            <person name="Medema M.H."/>
            <person name="Devos D.P."/>
            <person name="Kaster A.-K."/>
            <person name="Ovreas L."/>
            <person name="Rohde M."/>
            <person name="Galperin M.Y."/>
            <person name="Jogler C."/>
        </authorList>
    </citation>
    <scope>NUCLEOTIDE SEQUENCE [LARGE SCALE GENOMIC DNA]</scope>
    <source>
        <strain evidence="2 3">Q31b</strain>
    </source>
</reference>
<proteinExistence type="predicted"/>
<dbReference type="OrthoDB" id="9793856at2"/>
<accession>A0A5C6E905</accession>
<evidence type="ECO:0000313" key="3">
    <source>
        <dbReference type="Proteomes" id="UP000315471"/>
    </source>
</evidence>
<feature type="chain" id="PRO_5023026306" description="Heparinase II/III-like protein" evidence="1">
    <location>
        <begin position="23"/>
        <end position="652"/>
    </location>
</feature>
<evidence type="ECO:0008006" key="4">
    <source>
        <dbReference type="Google" id="ProtNLM"/>
    </source>
</evidence>
<dbReference type="RefSeq" id="WP_146599331.1">
    <property type="nucleotide sequence ID" value="NZ_SJPY01000002.1"/>
</dbReference>
<comment type="caution">
    <text evidence="2">The sequence shown here is derived from an EMBL/GenBank/DDBJ whole genome shotgun (WGS) entry which is preliminary data.</text>
</comment>
<dbReference type="InterPro" id="IPR008929">
    <property type="entry name" value="Chondroitin_lyas"/>
</dbReference>
<dbReference type="SUPFAM" id="SSF48230">
    <property type="entry name" value="Chondroitin AC/alginate lyase"/>
    <property type="match status" value="1"/>
</dbReference>
<keyword evidence="3" id="KW-1185">Reference proteome</keyword>
<gene>
    <name evidence="2" type="ORF">Q31b_19030</name>
</gene>
<dbReference type="Gene3D" id="2.70.98.70">
    <property type="match status" value="1"/>
</dbReference>
<name>A0A5C6E905_9BACT</name>
<evidence type="ECO:0000256" key="1">
    <source>
        <dbReference type="SAM" id="SignalP"/>
    </source>
</evidence>
<dbReference type="Gene3D" id="1.50.10.100">
    <property type="entry name" value="Chondroitin AC/alginate lyase"/>
    <property type="match status" value="1"/>
</dbReference>
<feature type="signal peptide" evidence="1">
    <location>
        <begin position="1"/>
        <end position="22"/>
    </location>
</feature>
<organism evidence="2 3">
    <name type="scientific">Novipirellula aureliae</name>
    <dbReference type="NCBI Taxonomy" id="2527966"/>
    <lineage>
        <taxon>Bacteria</taxon>
        <taxon>Pseudomonadati</taxon>
        <taxon>Planctomycetota</taxon>
        <taxon>Planctomycetia</taxon>
        <taxon>Pirellulales</taxon>
        <taxon>Pirellulaceae</taxon>
        <taxon>Novipirellula</taxon>
    </lineage>
</organism>
<dbReference type="AlphaFoldDB" id="A0A5C6E905"/>
<keyword evidence="1" id="KW-0732">Signal</keyword>
<sequence precursor="true">MKHAFVITVPLLCLAIACSCSAQSTTTLDFSAYYELGPKGGDVMYPTAEQLEMLKAVMPKDAYQPAPPLTDRMFWDGIASTPLGKEYLKKANSELDKAPEVPITDEIYRRANKEGNRGIYKPRYYRTIERLENFILAECMENQGRFLEQIEVYIDAMMDMKSWLHPNHDGGNRVLDGKSMGIDLGSRRFGTDLALAEVLLGDKLPTRMRQEMSEKLRHRIIDCYLQGCSGEQRPSLGWFKSTSNWNSVCTSGSLFVAITSDNATERMAAIGCALNSMKAYLSGFAADGYCSEGTGYWDYGFGHYLYLAQMVYDYTEGRINLFKAHNPTQLQNVGTFPQRYEIQYGTAAPFADGSSRAGNHGGFANFMAAKYYGARKPTSKEEGKLFVSDEATYQLIAWSDPEAFTPSKDTGVTPELPNTTYFDSAGMVISRGKQKVPFSIAIKAGHNSENHNHSDVGTYSIVLDRDFMTGDIGAPSYIAGAFASDNPARSSWGHPVPRIDNILQSNGRDYAGKITDTDFTKTRDRVVMNIKDAYKIPHLTSLVRTMENDRSGTGTITVSDEFSSSRPVTFGTAIMTLGRAKYEIVDDKTVIITSKNQKIKAVVSSTDGELKIIGELVPVERLREGAPAHRIGVDFTEPVSEGVITVRYTPVF</sequence>